<dbReference type="RefSeq" id="WP_354144130.1">
    <property type="nucleotide sequence ID" value="NZ_JAZDQV010000003.1"/>
</dbReference>
<reference evidence="2 3" key="1">
    <citation type="submission" date="2024-01" db="EMBL/GenBank/DDBJ databases">
        <title>The genome sequence of Erythrobacteraceae sp. strain 1XM1-14.</title>
        <authorList>
            <person name="Liu Y."/>
        </authorList>
    </citation>
    <scope>NUCLEOTIDE SEQUENCE [LARGE SCALE GENOMIC DNA]</scope>
    <source>
        <strain evidence="2 3">1XM1-14</strain>
    </source>
</reference>
<name>A0ABU7GD55_9SPHN</name>
<proteinExistence type="predicted"/>
<feature type="signal peptide" evidence="1">
    <location>
        <begin position="1"/>
        <end position="27"/>
    </location>
</feature>
<evidence type="ECO:0008006" key="4">
    <source>
        <dbReference type="Google" id="ProtNLM"/>
    </source>
</evidence>
<feature type="chain" id="PRO_5046787372" description="Lipoprotein" evidence="1">
    <location>
        <begin position="28"/>
        <end position="121"/>
    </location>
</feature>
<protein>
    <recommendedName>
        <fullName evidence="4">Lipoprotein</fullName>
    </recommendedName>
</protein>
<keyword evidence="1" id="KW-0732">Signal</keyword>
<dbReference type="EMBL" id="JAZDQV010000003">
    <property type="protein sequence ID" value="MEE1877032.1"/>
    <property type="molecule type" value="Genomic_DNA"/>
</dbReference>
<gene>
    <name evidence="2" type="ORF">VRS74_04960</name>
</gene>
<accession>A0ABU7GD55</accession>
<evidence type="ECO:0000256" key="1">
    <source>
        <dbReference type="SAM" id="SignalP"/>
    </source>
</evidence>
<dbReference type="Proteomes" id="UP001343492">
    <property type="component" value="Unassembled WGS sequence"/>
</dbReference>
<dbReference type="PROSITE" id="PS51257">
    <property type="entry name" value="PROKAR_LIPOPROTEIN"/>
    <property type="match status" value="1"/>
</dbReference>
<evidence type="ECO:0000313" key="2">
    <source>
        <dbReference type="EMBL" id="MEE1877032.1"/>
    </source>
</evidence>
<comment type="caution">
    <text evidence="2">The sequence shown here is derived from an EMBL/GenBank/DDBJ whole genome shotgun (WGS) entry which is preliminary data.</text>
</comment>
<organism evidence="2 3">
    <name type="scientific">Altererythrobacter litoralis</name>
    <dbReference type="NCBI Taxonomy" id="3113904"/>
    <lineage>
        <taxon>Bacteria</taxon>
        <taxon>Pseudomonadati</taxon>
        <taxon>Pseudomonadota</taxon>
        <taxon>Alphaproteobacteria</taxon>
        <taxon>Sphingomonadales</taxon>
        <taxon>Erythrobacteraceae</taxon>
        <taxon>Altererythrobacter</taxon>
    </lineage>
</organism>
<evidence type="ECO:0000313" key="3">
    <source>
        <dbReference type="Proteomes" id="UP001343492"/>
    </source>
</evidence>
<keyword evidence="3" id="KW-1185">Reference proteome</keyword>
<sequence>MDREHRSMRGAALAVLAGASLALGACAGDKAVQGGKVASSPRPAPVHVAGPLRGEPAVWHLRAGLNVAALSCRKTRGLESDYKKVLARHRELLKASYAEEQRRSGRRFDAEQTRLYSRFSN</sequence>